<keyword evidence="7" id="KW-1185">Reference proteome</keyword>
<comment type="caution">
    <text evidence="6">The sequence shown here is derived from an EMBL/GenBank/DDBJ whole genome shotgun (WGS) entry which is preliminary data.</text>
</comment>
<feature type="domain" description="LytR/CpsA/Psr regulator C-terminal" evidence="5">
    <location>
        <begin position="457"/>
        <end position="550"/>
    </location>
</feature>
<evidence type="ECO:0000256" key="3">
    <source>
        <dbReference type="SAM" id="Phobius"/>
    </source>
</evidence>
<dbReference type="PANTHER" id="PTHR33392">
    <property type="entry name" value="POLYISOPRENYL-TEICHOIC ACID--PEPTIDOGLYCAN TEICHOIC ACID TRANSFERASE TAGU"/>
    <property type="match status" value="1"/>
</dbReference>
<dbReference type="EMBL" id="JBHSJD010000017">
    <property type="protein sequence ID" value="MFC5024628.1"/>
    <property type="molecule type" value="Genomic_DNA"/>
</dbReference>
<name>A0ABV9XKE3_9ACTN</name>
<dbReference type="Pfam" id="PF13399">
    <property type="entry name" value="LytR_C"/>
    <property type="match status" value="1"/>
</dbReference>
<reference evidence="7" key="1">
    <citation type="journal article" date="2019" name="Int. J. Syst. Evol. Microbiol.">
        <title>The Global Catalogue of Microorganisms (GCM) 10K type strain sequencing project: providing services to taxonomists for standard genome sequencing and annotation.</title>
        <authorList>
            <consortium name="The Broad Institute Genomics Platform"/>
            <consortium name="The Broad Institute Genome Sequencing Center for Infectious Disease"/>
            <person name="Wu L."/>
            <person name="Ma J."/>
        </authorList>
    </citation>
    <scope>NUCLEOTIDE SEQUENCE [LARGE SCALE GENOMIC DNA]</scope>
    <source>
        <strain evidence="7">CGMCC 4.1648</strain>
    </source>
</reference>
<evidence type="ECO:0000313" key="7">
    <source>
        <dbReference type="Proteomes" id="UP001595829"/>
    </source>
</evidence>
<proteinExistence type="inferred from homology"/>
<evidence type="ECO:0000259" key="5">
    <source>
        <dbReference type="Pfam" id="PF13399"/>
    </source>
</evidence>
<sequence>MGHSSVRGEGTQEGAPDSPAVRDARELGWDDSLDAVGTAGDGGPAGTEEGAATGVPAQRSGSRAEARAAARAAGAGGGRRRGSTRRRARSGKRKVFRWVASVLSLLILATALAGYLYIEHLNGNIRSGGRSGGDSGVRKAEPNAAGNTPLNILLIGADGRNSKENLALGGAKDTVGDKPRGDVQMLLHVSADRKSAAVVSIPRDTRVDIPKCQDPKTNETFPATNRIITESLQRGGPGCTLTTWETLTGVYIDYWMMVDFAGVVKMADAVGGVKVCVKQNVWDRPTAQVKGGSGLKLTKGDHYIKGEDALKWLRTRHAFYNDQGRAKAQHMYMNSMLRQLKQQNAFTDTGRIMDLAEAGTKALQVSEEIASVQKLFDLAMELKDVPTERITMTTVMTDEDPQNSAHLVLNKSAADKVWRMLREDVAFDDKGGPPTAQAKKPAAKESGPPAAAPGTLALTVLNGTGGGGEFAVKGRAKGIAEVLVGKGFTRTNSSQAAAQATETVLAYPKSAGAQGKADALSVAKAVGLPAGAVRPSAEVTELTLTVGADWREGDTFPKQQAPKAGELPEGSEVSNGADDKDCMDVYKPYRWS</sequence>
<dbReference type="InterPro" id="IPR027381">
    <property type="entry name" value="LytR/CpsA/Psr_C"/>
</dbReference>
<dbReference type="Proteomes" id="UP001595829">
    <property type="component" value="Unassembled WGS sequence"/>
</dbReference>
<feature type="transmembrane region" description="Helical" evidence="3">
    <location>
        <begin position="95"/>
        <end position="118"/>
    </location>
</feature>
<dbReference type="PANTHER" id="PTHR33392:SF6">
    <property type="entry name" value="POLYISOPRENYL-TEICHOIC ACID--PEPTIDOGLYCAN TEICHOIC ACID TRANSFERASE TAGU"/>
    <property type="match status" value="1"/>
</dbReference>
<evidence type="ECO:0000256" key="2">
    <source>
        <dbReference type="SAM" id="MobiDB-lite"/>
    </source>
</evidence>
<dbReference type="RefSeq" id="WP_345691372.1">
    <property type="nucleotide sequence ID" value="NZ_BAABIT010000001.1"/>
</dbReference>
<dbReference type="Gene3D" id="3.40.630.190">
    <property type="entry name" value="LCP protein"/>
    <property type="match status" value="1"/>
</dbReference>
<evidence type="ECO:0000256" key="1">
    <source>
        <dbReference type="ARBA" id="ARBA00006068"/>
    </source>
</evidence>
<feature type="region of interest" description="Disordered" evidence="2">
    <location>
        <begin position="550"/>
        <end position="592"/>
    </location>
</feature>
<protein>
    <submittedName>
        <fullName evidence="6">LCP family protein</fullName>
    </submittedName>
</protein>
<evidence type="ECO:0000313" key="6">
    <source>
        <dbReference type="EMBL" id="MFC5024628.1"/>
    </source>
</evidence>
<keyword evidence="3" id="KW-0812">Transmembrane</keyword>
<dbReference type="InterPro" id="IPR004474">
    <property type="entry name" value="LytR_CpsA_psr"/>
</dbReference>
<dbReference type="NCBIfam" id="TIGR00350">
    <property type="entry name" value="lytR_cpsA_psr"/>
    <property type="match status" value="1"/>
</dbReference>
<dbReference type="Pfam" id="PF03816">
    <property type="entry name" value="LytR_cpsA_psr"/>
    <property type="match status" value="1"/>
</dbReference>
<keyword evidence="3" id="KW-1133">Transmembrane helix</keyword>
<evidence type="ECO:0000259" key="4">
    <source>
        <dbReference type="Pfam" id="PF03816"/>
    </source>
</evidence>
<accession>A0ABV9XKE3</accession>
<dbReference type="InterPro" id="IPR050922">
    <property type="entry name" value="LytR/CpsA/Psr_CW_biosynth"/>
</dbReference>
<feature type="domain" description="Cell envelope-related transcriptional attenuator" evidence="4">
    <location>
        <begin position="180"/>
        <end position="341"/>
    </location>
</feature>
<feature type="compositionally biased region" description="Low complexity" evidence="2">
    <location>
        <begin position="46"/>
        <end position="61"/>
    </location>
</feature>
<feature type="region of interest" description="Disordered" evidence="2">
    <location>
        <begin position="427"/>
        <end position="451"/>
    </location>
</feature>
<comment type="similarity">
    <text evidence="1">Belongs to the LytR/CpsA/Psr (LCP) family.</text>
</comment>
<organism evidence="6 7">
    <name type="scientific">Streptomyces coeruleoprunus</name>
    <dbReference type="NCBI Taxonomy" id="285563"/>
    <lineage>
        <taxon>Bacteria</taxon>
        <taxon>Bacillati</taxon>
        <taxon>Actinomycetota</taxon>
        <taxon>Actinomycetes</taxon>
        <taxon>Kitasatosporales</taxon>
        <taxon>Streptomycetaceae</taxon>
        <taxon>Streptomyces</taxon>
    </lineage>
</organism>
<feature type="region of interest" description="Disordered" evidence="2">
    <location>
        <begin position="1"/>
        <end position="90"/>
    </location>
</feature>
<keyword evidence="3" id="KW-0472">Membrane</keyword>
<feature type="compositionally biased region" description="Basic residues" evidence="2">
    <location>
        <begin position="78"/>
        <end position="90"/>
    </location>
</feature>
<gene>
    <name evidence="6" type="ORF">ACFPM3_21110</name>
</gene>